<evidence type="ECO:0000259" key="1">
    <source>
        <dbReference type="Pfam" id="PF00455"/>
    </source>
</evidence>
<dbReference type="Proteomes" id="UP000436858">
    <property type="component" value="Unassembled WGS sequence"/>
</dbReference>
<dbReference type="PANTHER" id="PTHR30363:SF44">
    <property type="entry name" value="AGA OPERON TRANSCRIPTIONAL REPRESSOR-RELATED"/>
    <property type="match status" value="1"/>
</dbReference>
<evidence type="ECO:0000313" key="3">
    <source>
        <dbReference type="Proteomes" id="UP000436858"/>
    </source>
</evidence>
<feature type="domain" description="DeoR-like transcriptional repressor C-terminal sensor" evidence="1">
    <location>
        <begin position="1"/>
        <end position="62"/>
    </location>
</feature>
<dbReference type="SUPFAM" id="SSF100950">
    <property type="entry name" value="NagB/RpiA/CoA transferase-like"/>
    <property type="match status" value="1"/>
</dbReference>
<reference evidence="2 3" key="1">
    <citation type="journal article" date="2019" name="Nat. Med.">
        <title>A library of human gut bacterial isolates paired with longitudinal multiomics data enables mechanistic microbiome research.</title>
        <authorList>
            <person name="Poyet M."/>
            <person name="Groussin M."/>
            <person name="Gibbons S.M."/>
            <person name="Avila-Pacheco J."/>
            <person name="Jiang X."/>
            <person name="Kearney S.M."/>
            <person name="Perrotta A.R."/>
            <person name="Berdy B."/>
            <person name="Zhao S."/>
            <person name="Lieberman T.D."/>
            <person name="Swanson P.K."/>
            <person name="Smith M."/>
            <person name="Roesemann S."/>
            <person name="Alexander J.E."/>
            <person name="Rich S.A."/>
            <person name="Livny J."/>
            <person name="Vlamakis H."/>
            <person name="Clish C."/>
            <person name="Bullock K."/>
            <person name="Deik A."/>
            <person name="Scott J."/>
            <person name="Pierce K.A."/>
            <person name="Xavier R.J."/>
            <person name="Alm E.J."/>
        </authorList>
    </citation>
    <scope>NUCLEOTIDE SEQUENCE [LARGE SCALE GENOMIC DNA]</scope>
    <source>
        <strain evidence="2 3">BIOML-A162</strain>
    </source>
</reference>
<dbReference type="EMBL" id="WCRY01000157">
    <property type="protein sequence ID" value="KAB4462897.1"/>
    <property type="molecule type" value="Genomic_DNA"/>
</dbReference>
<dbReference type="AlphaFoldDB" id="A0A6I0SBG7"/>
<sequence length="82" mass="8843">GVDGIDLEYGITNSNIEEAVLHKKMIEASLRTIILADSSKFGRRGFGKICSLDCIDVIITDSGISQSMAQAIEEMGIELIVV</sequence>
<evidence type="ECO:0000313" key="2">
    <source>
        <dbReference type="EMBL" id="KAB4462897.1"/>
    </source>
</evidence>
<comment type="caution">
    <text evidence="2">The sequence shown here is derived from an EMBL/GenBank/DDBJ whole genome shotgun (WGS) entry which is preliminary data.</text>
</comment>
<name>A0A6I0SBG7_BACT4</name>
<dbReference type="InterPro" id="IPR037171">
    <property type="entry name" value="NagB/RpiA_transferase-like"/>
</dbReference>
<feature type="non-terminal residue" evidence="2">
    <location>
        <position position="1"/>
    </location>
</feature>
<dbReference type="PANTHER" id="PTHR30363">
    <property type="entry name" value="HTH-TYPE TRANSCRIPTIONAL REGULATOR SRLR-RELATED"/>
    <property type="match status" value="1"/>
</dbReference>
<protein>
    <submittedName>
        <fullName evidence="2">DeoR/GlpR transcriptional regulator</fullName>
    </submittedName>
</protein>
<gene>
    <name evidence="2" type="ORF">GAN91_29425</name>
</gene>
<dbReference type="Pfam" id="PF00455">
    <property type="entry name" value="DeoRC"/>
    <property type="match status" value="1"/>
</dbReference>
<dbReference type="InterPro" id="IPR050313">
    <property type="entry name" value="Carb_Metab_HTH_regulators"/>
</dbReference>
<organism evidence="2 3">
    <name type="scientific">Bacteroides thetaiotaomicron</name>
    <dbReference type="NCBI Taxonomy" id="818"/>
    <lineage>
        <taxon>Bacteria</taxon>
        <taxon>Pseudomonadati</taxon>
        <taxon>Bacteroidota</taxon>
        <taxon>Bacteroidia</taxon>
        <taxon>Bacteroidales</taxon>
        <taxon>Bacteroidaceae</taxon>
        <taxon>Bacteroides</taxon>
    </lineage>
</organism>
<proteinExistence type="predicted"/>
<accession>A0A6I0SBG7</accession>
<dbReference type="InterPro" id="IPR014036">
    <property type="entry name" value="DeoR-like_C"/>
</dbReference>